<dbReference type="OrthoDB" id="10088015at2759"/>
<gene>
    <name evidence="2" type="ORF">RFH988_LOCUS13089</name>
</gene>
<dbReference type="Proteomes" id="UP000663882">
    <property type="component" value="Unassembled WGS sequence"/>
</dbReference>
<feature type="chain" id="PRO_5032668827" evidence="1">
    <location>
        <begin position="23"/>
        <end position="134"/>
    </location>
</feature>
<keyword evidence="1" id="KW-0732">Signal</keyword>
<proteinExistence type="predicted"/>
<evidence type="ECO:0000313" key="3">
    <source>
        <dbReference type="Proteomes" id="UP000663882"/>
    </source>
</evidence>
<organism evidence="2 3">
    <name type="scientific">Rotaria sordida</name>
    <dbReference type="NCBI Taxonomy" id="392033"/>
    <lineage>
        <taxon>Eukaryota</taxon>
        <taxon>Metazoa</taxon>
        <taxon>Spiralia</taxon>
        <taxon>Gnathifera</taxon>
        <taxon>Rotifera</taxon>
        <taxon>Eurotatoria</taxon>
        <taxon>Bdelloidea</taxon>
        <taxon>Philodinida</taxon>
        <taxon>Philodinidae</taxon>
        <taxon>Rotaria</taxon>
    </lineage>
</organism>
<sequence>MNSIIIALYCLIFLVVQQRINAINCYYCGMGTDGCGPSFNTQGSGVITTTSNTSAVYCTKTVVTSNTNAISRSYLPAGSCTEGSSLQNVKENKYLEEFLMQLAQYTESTCVLISTRSYEFSQGKTKIDITYPHR</sequence>
<comment type="caution">
    <text evidence="2">The sequence shown here is derived from an EMBL/GenBank/DDBJ whole genome shotgun (WGS) entry which is preliminary data.</text>
</comment>
<evidence type="ECO:0000313" key="2">
    <source>
        <dbReference type="EMBL" id="CAF0979900.1"/>
    </source>
</evidence>
<dbReference type="AlphaFoldDB" id="A0A814F9P0"/>
<reference evidence="2" key="1">
    <citation type="submission" date="2021-02" db="EMBL/GenBank/DDBJ databases">
        <authorList>
            <person name="Nowell W R."/>
        </authorList>
    </citation>
    <scope>NUCLEOTIDE SEQUENCE</scope>
</reference>
<evidence type="ECO:0000256" key="1">
    <source>
        <dbReference type="SAM" id="SignalP"/>
    </source>
</evidence>
<dbReference type="EMBL" id="CAJNOO010000566">
    <property type="protein sequence ID" value="CAF0979900.1"/>
    <property type="molecule type" value="Genomic_DNA"/>
</dbReference>
<protein>
    <submittedName>
        <fullName evidence="2">Uncharacterized protein</fullName>
    </submittedName>
</protein>
<accession>A0A814F9P0</accession>
<feature type="signal peptide" evidence="1">
    <location>
        <begin position="1"/>
        <end position="22"/>
    </location>
</feature>
<name>A0A814F9P0_9BILA</name>